<evidence type="ECO:0000313" key="11">
    <source>
        <dbReference type="EMBL" id="PQJ78299.1"/>
    </source>
</evidence>
<dbReference type="PROSITE" id="PS00039">
    <property type="entry name" value="DEAD_ATP_HELICASE"/>
    <property type="match status" value="1"/>
</dbReference>
<keyword evidence="1 7" id="KW-0547">Nucleotide-binding</keyword>
<proteinExistence type="inferred from homology"/>
<dbReference type="Pfam" id="PF00271">
    <property type="entry name" value="Helicase_C"/>
    <property type="match status" value="1"/>
</dbReference>
<dbReference type="GO" id="GO:0016787">
    <property type="term" value="F:hydrolase activity"/>
    <property type="evidence" value="ECO:0007669"/>
    <property type="project" value="UniProtKB-KW"/>
</dbReference>
<evidence type="ECO:0000256" key="1">
    <source>
        <dbReference type="ARBA" id="ARBA00022741"/>
    </source>
</evidence>
<evidence type="ECO:0000256" key="7">
    <source>
        <dbReference type="RuleBase" id="RU000492"/>
    </source>
</evidence>
<dbReference type="Proteomes" id="UP000238882">
    <property type="component" value="Unassembled WGS sequence"/>
</dbReference>
<dbReference type="SMART" id="SM00490">
    <property type="entry name" value="HELICc"/>
    <property type="match status" value="1"/>
</dbReference>
<dbReference type="InterPro" id="IPR050079">
    <property type="entry name" value="DEAD_box_RNA_helicase"/>
</dbReference>
<dbReference type="GO" id="GO:0005524">
    <property type="term" value="F:ATP binding"/>
    <property type="evidence" value="ECO:0007669"/>
    <property type="project" value="UniProtKB-KW"/>
</dbReference>
<dbReference type="InterPro" id="IPR044742">
    <property type="entry name" value="DEAD/DEAH_RhlB"/>
</dbReference>
<keyword evidence="3 7" id="KW-0347">Helicase</keyword>
<dbReference type="OrthoDB" id="9785240at2"/>
<gene>
    <name evidence="11" type="ORF">BTO18_03430</name>
</gene>
<sequence length="373" mass="42509">MSTFSELKIGKEYIKSIKEIGIKVPTEIQQKAIPILLKSSTDFIGLAQTGTGKTAAFGLPVLHKIDAKSDYIQALILSPTRELVQQIKKQLFKFTKYNSDRIFVEAVFGGEKIDRQMNNLKRTTHVVVATPGRLIDLIERGSVDISHVKTVVLDEADEMLSMGFKQDLNRILKFTNKTDRKTWLFSATMPDEIKRIVKTYMDSNAPRIEVNKDSLVNANIRHQFTRTTLKEKTNDIISFLEKRQNQRGIIFCRTKAGAQNFAKQLIEEGFSTAALEGDMQQKERDKVMRAFKNESLQYLISTDVSARGIDVKELEFVIHHQLPEKLEYYTHRSGRTARAGNTGTSIAFVLPSEIEKIHQIQKELNIKFTEVKV</sequence>
<dbReference type="SUPFAM" id="SSF52540">
    <property type="entry name" value="P-loop containing nucleoside triphosphate hydrolases"/>
    <property type="match status" value="1"/>
</dbReference>
<accession>A0A2S7WL25</accession>
<dbReference type="InterPro" id="IPR014001">
    <property type="entry name" value="Helicase_ATP-bd"/>
</dbReference>
<evidence type="ECO:0000259" key="8">
    <source>
        <dbReference type="PROSITE" id="PS51192"/>
    </source>
</evidence>
<protein>
    <submittedName>
        <fullName evidence="11">DEAD/DEAH box helicase</fullName>
    </submittedName>
</protein>
<feature type="domain" description="Helicase C-terminal" evidence="9">
    <location>
        <begin position="232"/>
        <end position="373"/>
    </location>
</feature>
<organism evidence="11 12">
    <name type="scientific">Polaribacter porphyrae</name>
    <dbReference type="NCBI Taxonomy" id="1137780"/>
    <lineage>
        <taxon>Bacteria</taxon>
        <taxon>Pseudomonadati</taxon>
        <taxon>Bacteroidota</taxon>
        <taxon>Flavobacteriia</taxon>
        <taxon>Flavobacteriales</taxon>
        <taxon>Flavobacteriaceae</taxon>
    </lineage>
</organism>
<dbReference type="GO" id="GO:0005829">
    <property type="term" value="C:cytosol"/>
    <property type="evidence" value="ECO:0007669"/>
    <property type="project" value="TreeGrafter"/>
</dbReference>
<dbReference type="InterPro" id="IPR011545">
    <property type="entry name" value="DEAD/DEAH_box_helicase_dom"/>
</dbReference>
<keyword evidence="12" id="KW-1185">Reference proteome</keyword>
<dbReference type="RefSeq" id="WP_105014883.1">
    <property type="nucleotide sequence ID" value="NZ_MSCN01000001.1"/>
</dbReference>
<comment type="similarity">
    <text evidence="5 7">Belongs to the DEAD box helicase family.</text>
</comment>
<dbReference type="PROSITE" id="PS51195">
    <property type="entry name" value="Q_MOTIF"/>
    <property type="match status" value="1"/>
</dbReference>
<evidence type="ECO:0000256" key="2">
    <source>
        <dbReference type="ARBA" id="ARBA00022801"/>
    </source>
</evidence>
<reference evidence="11 12" key="1">
    <citation type="submission" date="2016-12" db="EMBL/GenBank/DDBJ databases">
        <title>Trade-off between light-utilization and light-protection in marine flavobacteria.</title>
        <authorList>
            <person name="Kumagai Y."/>
            <person name="Yoshizawa S."/>
            <person name="Kogure K."/>
            <person name="Iwasaki W."/>
        </authorList>
    </citation>
    <scope>NUCLEOTIDE SEQUENCE [LARGE SCALE GENOMIC DNA]</scope>
    <source>
        <strain evidence="11 12">NBRC 108759</strain>
    </source>
</reference>
<dbReference type="InterPro" id="IPR000629">
    <property type="entry name" value="RNA-helicase_DEAD-box_CS"/>
</dbReference>
<keyword evidence="2 7" id="KW-0378">Hydrolase</keyword>
<dbReference type="Pfam" id="PF00270">
    <property type="entry name" value="DEAD"/>
    <property type="match status" value="1"/>
</dbReference>
<evidence type="ECO:0000313" key="12">
    <source>
        <dbReference type="Proteomes" id="UP000238882"/>
    </source>
</evidence>
<dbReference type="PROSITE" id="PS51194">
    <property type="entry name" value="HELICASE_CTER"/>
    <property type="match status" value="1"/>
</dbReference>
<comment type="caution">
    <text evidence="11">The sequence shown here is derived from an EMBL/GenBank/DDBJ whole genome shotgun (WGS) entry which is preliminary data.</text>
</comment>
<dbReference type="AlphaFoldDB" id="A0A2S7WL25"/>
<dbReference type="InterPro" id="IPR014014">
    <property type="entry name" value="RNA_helicase_DEAD_Q_motif"/>
</dbReference>
<dbReference type="InterPro" id="IPR027417">
    <property type="entry name" value="P-loop_NTPase"/>
</dbReference>
<dbReference type="GO" id="GO:0003676">
    <property type="term" value="F:nucleic acid binding"/>
    <property type="evidence" value="ECO:0007669"/>
    <property type="project" value="InterPro"/>
</dbReference>
<evidence type="ECO:0000259" key="9">
    <source>
        <dbReference type="PROSITE" id="PS51194"/>
    </source>
</evidence>
<evidence type="ECO:0000256" key="3">
    <source>
        <dbReference type="ARBA" id="ARBA00022806"/>
    </source>
</evidence>
<evidence type="ECO:0000259" key="10">
    <source>
        <dbReference type="PROSITE" id="PS51195"/>
    </source>
</evidence>
<evidence type="ECO:0000256" key="6">
    <source>
        <dbReference type="PROSITE-ProRule" id="PRU00552"/>
    </source>
</evidence>
<evidence type="ECO:0000256" key="4">
    <source>
        <dbReference type="ARBA" id="ARBA00022840"/>
    </source>
</evidence>
<dbReference type="PROSITE" id="PS51192">
    <property type="entry name" value="HELICASE_ATP_BIND_1"/>
    <property type="match status" value="1"/>
</dbReference>
<feature type="domain" description="DEAD-box RNA helicase Q" evidence="10">
    <location>
        <begin position="2"/>
        <end position="30"/>
    </location>
</feature>
<dbReference type="EMBL" id="MSCN01000001">
    <property type="protein sequence ID" value="PQJ78299.1"/>
    <property type="molecule type" value="Genomic_DNA"/>
</dbReference>
<dbReference type="InterPro" id="IPR001650">
    <property type="entry name" value="Helicase_C-like"/>
</dbReference>
<dbReference type="GO" id="GO:0003724">
    <property type="term" value="F:RNA helicase activity"/>
    <property type="evidence" value="ECO:0007669"/>
    <property type="project" value="InterPro"/>
</dbReference>
<feature type="domain" description="Helicase ATP-binding" evidence="8">
    <location>
        <begin position="34"/>
        <end position="207"/>
    </location>
</feature>
<name>A0A2S7WL25_9FLAO</name>
<dbReference type="Gene3D" id="3.40.50.300">
    <property type="entry name" value="P-loop containing nucleotide triphosphate hydrolases"/>
    <property type="match status" value="2"/>
</dbReference>
<feature type="short sequence motif" description="Q motif" evidence="6">
    <location>
        <begin position="2"/>
        <end position="30"/>
    </location>
</feature>
<evidence type="ECO:0000256" key="5">
    <source>
        <dbReference type="ARBA" id="ARBA00038437"/>
    </source>
</evidence>
<dbReference type="PANTHER" id="PTHR47959:SF13">
    <property type="entry name" value="ATP-DEPENDENT RNA HELICASE RHLE"/>
    <property type="match status" value="1"/>
</dbReference>
<dbReference type="CDD" id="cd18787">
    <property type="entry name" value="SF2_C_DEAD"/>
    <property type="match status" value="1"/>
</dbReference>
<dbReference type="CDD" id="cd00268">
    <property type="entry name" value="DEADc"/>
    <property type="match status" value="1"/>
</dbReference>
<dbReference type="PANTHER" id="PTHR47959">
    <property type="entry name" value="ATP-DEPENDENT RNA HELICASE RHLE-RELATED"/>
    <property type="match status" value="1"/>
</dbReference>
<keyword evidence="4 7" id="KW-0067">ATP-binding</keyword>
<dbReference type="SMART" id="SM00487">
    <property type="entry name" value="DEXDc"/>
    <property type="match status" value="1"/>
</dbReference>